<dbReference type="AlphaFoldDB" id="A0A7I7SCR7"/>
<dbReference type="EMBL" id="NCXO01000008">
    <property type="protein sequence ID" value="OSC34698.1"/>
    <property type="molecule type" value="Genomic_DNA"/>
</dbReference>
<keyword evidence="2" id="KW-1185">Reference proteome</keyword>
<dbReference type="Proteomes" id="UP000193577">
    <property type="component" value="Unassembled WGS sequence"/>
</dbReference>
<name>A0A7I7SCR7_9MYCO</name>
<sequence length="73" mass="7801">MQEATLEQIGVRTWRVVDGDGRELVRLTGLVPTILGPAAASLVADHGYPRGDWVPDQRGSGFRYVPADPAQGG</sequence>
<gene>
    <name evidence="1" type="ORF">B8W67_05470</name>
</gene>
<organism evidence="1 2">
    <name type="scientific">Mycolicibacillus koreensis</name>
    <dbReference type="NCBI Taxonomy" id="1069220"/>
    <lineage>
        <taxon>Bacteria</taxon>
        <taxon>Bacillati</taxon>
        <taxon>Actinomycetota</taxon>
        <taxon>Actinomycetes</taxon>
        <taxon>Mycobacteriales</taxon>
        <taxon>Mycobacteriaceae</taxon>
        <taxon>Mycolicibacillus</taxon>
    </lineage>
</organism>
<protein>
    <submittedName>
        <fullName evidence="1">Uncharacterized protein</fullName>
    </submittedName>
</protein>
<evidence type="ECO:0000313" key="2">
    <source>
        <dbReference type="Proteomes" id="UP000193577"/>
    </source>
</evidence>
<reference evidence="1 2" key="1">
    <citation type="submission" date="2017-04" db="EMBL/GenBank/DDBJ databases">
        <title>The new phylogeny of genus Mycobacterium.</title>
        <authorList>
            <person name="Tortoli E."/>
            <person name="Trovato A."/>
            <person name="Cirillo D.M."/>
        </authorList>
    </citation>
    <scope>NUCLEOTIDE SEQUENCE [LARGE SCALE GENOMIC DNA]</scope>
    <source>
        <strain evidence="1 2">KCTC 19819</strain>
    </source>
</reference>
<dbReference type="OrthoDB" id="4762710at2"/>
<proteinExistence type="predicted"/>
<comment type="caution">
    <text evidence="1">The sequence shown here is derived from an EMBL/GenBank/DDBJ whole genome shotgun (WGS) entry which is preliminary data.</text>
</comment>
<dbReference type="RefSeq" id="WP_085302677.1">
    <property type="nucleotide sequence ID" value="NZ_AP022594.1"/>
</dbReference>
<accession>A0A7I7SCR7</accession>
<evidence type="ECO:0000313" key="1">
    <source>
        <dbReference type="EMBL" id="OSC34698.1"/>
    </source>
</evidence>